<evidence type="ECO:0000313" key="2">
    <source>
        <dbReference type="EMBL" id="KAK9152332.1"/>
    </source>
</evidence>
<sequence>MGQVISSVLNWLLCAYKKRNPTSPRLPGPLQNTDHVITIVDDHRDQSDYWSTVVDPDHDFPNQDQNWGELVRYDGEFEGGAFDDQVSTPSTSSEEQSTHCYVDHPKEVKPLSIVVVDNGKQSTPFRGDYEELRKFVDVISRPIEEIKQEIWIKHYCSSHKILLVGEGDFSFSACLGRAFGRADNMVATSLNSQEFLKRNYGNAMSNVDSLRSRGCIVIHNVDATKMAGNRRSNDVTFDRIVYNFPHAGFSKNEHVKDHLRRNRDLVSDFMANAAKMIDETGEIHISHKCYNTKYGYGGDKNFDCNPSRTYKFRLKDRDDHLVLGKRGNLKNHPHIADGVDRDYDNDRESNNDGDRGIDDILAAAEILTTTVIKAYQYTLIIVVVDIPTAVQDPVDAPVVVDVAFPIVIVVVFAIPIDYVRNADGSSSFCVVVLALRRE</sequence>
<dbReference type="AlphaFoldDB" id="A0AAP0PQ55"/>
<dbReference type="Proteomes" id="UP001420932">
    <property type="component" value="Unassembled WGS sequence"/>
</dbReference>
<accession>A0AAP0PQ55</accession>
<protein>
    <recommendedName>
        <fullName evidence="1">25S rRNA (uridine-N(3))-methyltransferase BMT5-like domain-containing protein</fullName>
    </recommendedName>
</protein>
<evidence type="ECO:0000259" key="1">
    <source>
        <dbReference type="Pfam" id="PF10354"/>
    </source>
</evidence>
<dbReference type="EMBL" id="JBBNAF010000004">
    <property type="protein sequence ID" value="KAK9152332.1"/>
    <property type="molecule type" value="Genomic_DNA"/>
</dbReference>
<dbReference type="GO" id="GO:0070042">
    <property type="term" value="F:rRNA (uridine-N3-)-methyltransferase activity"/>
    <property type="evidence" value="ECO:0007669"/>
    <property type="project" value="InterPro"/>
</dbReference>
<dbReference type="GO" id="GO:0005737">
    <property type="term" value="C:cytoplasm"/>
    <property type="evidence" value="ECO:0007669"/>
    <property type="project" value="TreeGrafter"/>
</dbReference>
<feature type="domain" description="25S rRNA (uridine-N(3))-methyltransferase BMT5-like" evidence="1">
    <location>
        <begin position="162"/>
        <end position="289"/>
    </location>
</feature>
<dbReference type="InterPro" id="IPR019446">
    <property type="entry name" value="BMT5-like"/>
</dbReference>
<proteinExistence type="predicted"/>
<name>A0AAP0PQ55_9MAGN</name>
<keyword evidence="3" id="KW-1185">Reference proteome</keyword>
<dbReference type="PANTHER" id="PTHR11538:SF70">
    <property type="entry name" value="25S RRNA (URIDINE-N(3))-METHYLTRANSFERASE BMT5-LIKE DOMAIN-CONTAINING PROTEIN"/>
    <property type="match status" value="1"/>
</dbReference>
<dbReference type="GO" id="GO:0070475">
    <property type="term" value="P:rRNA base methylation"/>
    <property type="evidence" value="ECO:0007669"/>
    <property type="project" value="InterPro"/>
</dbReference>
<dbReference type="Pfam" id="PF10354">
    <property type="entry name" value="BMT5-like"/>
    <property type="match status" value="1"/>
</dbReference>
<dbReference type="PANTHER" id="PTHR11538">
    <property type="entry name" value="PHENYLALANYL-TRNA SYNTHETASE"/>
    <property type="match status" value="1"/>
</dbReference>
<evidence type="ECO:0000313" key="3">
    <source>
        <dbReference type="Proteomes" id="UP001420932"/>
    </source>
</evidence>
<comment type="caution">
    <text evidence="2">The sequence shown here is derived from an EMBL/GenBank/DDBJ whole genome shotgun (WGS) entry which is preliminary data.</text>
</comment>
<organism evidence="2 3">
    <name type="scientific">Stephania yunnanensis</name>
    <dbReference type="NCBI Taxonomy" id="152371"/>
    <lineage>
        <taxon>Eukaryota</taxon>
        <taxon>Viridiplantae</taxon>
        <taxon>Streptophyta</taxon>
        <taxon>Embryophyta</taxon>
        <taxon>Tracheophyta</taxon>
        <taxon>Spermatophyta</taxon>
        <taxon>Magnoliopsida</taxon>
        <taxon>Ranunculales</taxon>
        <taxon>Menispermaceae</taxon>
        <taxon>Menispermoideae</taxon>
        <taxon>Cissampelideae</taxon>
        <taxon>Stephania</taxon>
    </lineage>
</organism>
<reference evidence="2 3" key="1">
    <citation type="submission" date="2024-01" db="EMBL/GenBank/DDBJ databases">
        <title>Genome assemblies of Stephania.</title>
        <authorList>
            <person name="Yang L."/>
        </authorList>
    </citation>
    <scope>NUCLEOTIDE SEQUENCE [LARGE SCALE GENOMIC DNA]</scope>
    <source>
        <strain evidence="2">YNDBR</strain>
        <tissue evidence="2">Leaf</tissue>
    </source>
</reference>
<gene>
    <name evidence="2" type="ORF">Syun_010641</name>
</gene>